<evidence type="ECO:0000256" key="1">
    <source>
        <dbReference type="SAM" id="MobiDB-lite"/>
    </source>
</evidence>
<sequence>MAYQSSIPPQQSTTSRLAFDKPELIDRLAEKLRATSDVDLPHAYFVEQVRLGLAGRDLADLAAANHVEGASRRPPPQVSGSVFRAWAMPE</sequence>
<name>A0A376A9U8_9HYPH</name>
<dbReference type="STRING" id="1336235.GCA_000518785_00832"/>
<evidence type="ECO:0000313" key="2">
    <source>
        <dbReference type="EMBL" id="SSC64427.1"/>
    </source>
</evidence>
<proteinExistence type="predicted"/>
<gene>
    <name evidence="2" type="ORF">RHIZ70_135</name>
</gene>
<protein>
    <submittedName>
        <fullName evidence="2">Uncharacterized protein</fullName>
    </submittedName>
</protein>
<dbReference type="RefSeq" id="WP_115671611.1">
    <property type="nucleotide sequence ID" value="NZ_UEYP01000011.1"/>
</dbReference>
<dbReference type="OrthoDB" id="8420270at2"/>
<reference evidence="3" key="1">
    <citation type="submission" date="2018-07" db="EMBL/GenBank/DDBJ databases">
        <authorList>
            <person name="Peiro R."/>
            <person name="Begona"/>
            <person name="Cbmso G."/>
            <person name="Lopez M."/>
            <person name="Gonzalez S."/>
        </authorList>
    </citation>
    <scope>NUCLEOTIDE SEQUENCE [LARGE SCALE GENOMIC DNA]</scope>
</reference>
<dbReference type="AlphaFoldDB" id="A0A376A9U8"/>
<accession>A0A376A9U8</accession>
<organism evidence="2 3">
    <name type="scientific">Ciceribacter selenitireducens ATCC BAA-1503</name>
    <dbReference type="NCBI Taxonomy" id="1336235"/>
    <lineage>
        <taxon>Bacteria</taxon>
        <taxon>Pseudomonadati</taxon>
        <taxon>Pseudomonadota</taxon>
        <taxon>Alphaproteobacteria</taxon>
        <taxon>Hyphomicrobiales</taxon>
        <taxon>Rhizobiaceae</taxon>
        <taxon>Ciceribacter</taxon>
    </lineage>
</organism>
<keyword evidence="3" id="KW-1185">Reference proteome</keyword>
<evidence type="ECO:0000313" key="3">
    <source>
        <dbReference type="Proteomes" id="UP000254764"/>
    </source>
</evidence>
<dbReference type="EMBL" id="UEYP01000011">
    <property type="protein sequence ID" value="SSC64427.1"/>
    <property type="molecule type" value="Genomic_DNA"/>
</dbReference>
<feature type="region of interest" description="Disordered" evidence="1">
    <location>
        <begin position="1"/>
        <end position="20"/>
    </location>
</feature>
<dbReference type="Proteomes" id="UP000254764">
    <property type="component" value="Unassembled WGS sequence"/>
</dbReference>
<feature type="compositionally biased region" description="Low complexity" evidence="1">
    <location>
        <begin position="1"/>
        <end position="15"/>
    </location>
</feature>